<dbReference type="EMBL" id="CM001403">
    <property type="protein sequence ID" value="EHQ25426.1"/>
    <property type="molecule type" value="Genomic_DNA"/>
</dbReference>
<evidence type="ECO:0000313" key="2">
    <source>
        <dbReference type="Proteomes" id="UP000002774"/>
    </source>
</evidence>
<proteinExistence type="predicted"/>
<name>H1YGP0_9SPHI</name>
<dbReference type="Proteomes" id="UP000002774">
    <property type="component" value="Chromosome"/>
</dbReference>
<dbReference type="HOGENOM" id="CLU_3357135_0_0_10"/>
<dbReference type="STRING" id="714943.Mucpa_1262"/>
<organism evidence="1 2">
    <name type="scientific">Mucilaginibacter paludis DSM 18603</name>
    <dbReference type="NCBI Taxonomy" id="714943"/>
    <lineage>
        <taxon>Bacteria</taxon>
        <taxon>Pseudomonadati</taxon>
        <taxon>Bacteroidota</taxon>
        <taxon>Sphingobacteriia</taxon>
        <taxon>Sphingobacteriales</taxon>
        <taxon>Sphingobacteriaceae</taxon>
        <taxon>Mucilaginibacter</taxon>
    </lineage>
</organism>
<dbReference type="AlphaFoldDB" id="H1YGP0"/>
<gene>
    <name evidence="1" type="ORF">Mucpa_1262</name>
</gene>
<evidence type="ECO:0000313" key="1">
    <source>
        <dbReference type="EMBL" id="EHQ25426.1"/>
    </source>
</evidence>
<reference evidence="1" key="1">
    <citation type="submission" date="2011-09" db="EMBL/GenBank/DDBJ databases">
        <title>The permanent draft genome of Mucilaginibacter paludis DSM 18603.</title>
        <authorList>
            <consortium name="US DOE Joint Genome Institute (JGI-PGF)"/>
            <person name="Lucas S."/>
            <person name="Han J."/>
            <person name="Lapidus A."/>
            <person name="Bruce D."/>
            <person name="Goodwin L."/>
            <person name="Pitluck S."/>
            <person name="Peters L."/>
            <person name="Kyrpides N."/>
            <person name="Mavromatis K."/>
            <person name="Ivanova N."/>
            <person name="Mikhailova N."/>
            <person name="Held B."/>
            <person name="Detter J.C."/>
            <person name="Tapia R."/>
            <person name="Han C."/>
            <person name="Land M."/>
            <person name="Hauser L."/>
            <person name="Markowitz V."/>
            <person name="Cheng J.-F."/>
            <person name="Hugenholtz P."/>
            <person name="Woyke T."/>
            <person name="Wu D."/>
            <person name="Tindall B."/>
            <person name="Brambilla E."/>
            <person name="Klenk H.-P."/>
            <person name="Eisen J.A."/>
        </authorList>
    </citation>
    <scope>NUCLEOTIDE SEQUENCE [LARGE SCALE GENOMIC DNA]</scope>
    <source>
        <strain evidence="1">DSM 18603</strain>
    </source>
</reference>
<sequence length="36" mass="4435">MSRELTEFSVMIDEHFEPIEINNEESFWDLILIFFI</sequence>
<accession>H1YGP0</accession>
<keyword evidence="2" id="KW-1185">Reference proteome</keyword>
<protein>
    <submittedName>
        <fullName evidence="1">Uncharacterized protein</fullName>
    </submittedName>
</protein>